<dbReference type="Pfam" id="PF13160">
    <property type="entry name" value="DUF3995"/>
    <property type="match status" value="1"/>
</dbReference>
<feature type="transmembrane region" description="Helical" evidence="1">
    <location>
        <begin position="45"/>
        <end position="69"/>
    </location>
</feature>
<dbReference type="RefSeq" id="WP_093095614.1">
    <property type="nucleotide sequence ID" value="NZ_FNGK01000001.1"/>
</dbReference>
<name>A0AAJ4XBY6_9SPHI</name>
<dbReference type="KEGG" id="smiz:4412673_01619"/>
<keyword evidence="1" id="KW-0812">Transmembrane</keyword>
<gene>
    <name evidence="2" type="ORF">SAMEA4412673_01619</name>
</gene>
<evidence type="ECO:0008006" key="4">
    <source>
        <dbReference type="Google" id="ProtNLM"/>
    </source>
</evidence>
<evidence type="ECO:0000313" key="2">
    <source>
        <dbReference type="EMBL" id="SNV48806.1"/>
    </source>
</evidence>
<sequence>MIYFFNLLLTIIFLTISLFHLYWAFGGTVGKTESVPVTEKGALLFQPGFMSCIVVGIGFLLMIFLLYLPSLDLVPERFSRWILWLIMGVFLLRVIGDFHYVGLFKKVKNTTFSRNDNRYFVPLCFLIALLILVINLAA</sequence>
<dbReference type="Proteomes" id="UP000215355">
    <property type="component" value="Chromosome 1"/>
</dbReference>
<proteinExistence type="predicted"/>
<evidence type="ECO:0000313" key="3">
    <source>
        <dbReference type="Proteomes" id="UP000215355"/>
    </source>
</evidence>
<accession>A0AAJ4XBY6</accession>
<protein>
    <recommendedName>
        <fullName evidence="4">DUF3995 domain-containing protein</fullName>
    </recommendedName>
</protein>
<dbReference type="AlphaFoldDB" id="A0AAJ4XBY6"/>
<organism evidence="2 3">
    <name type="scientific">Sphingobacterium mizutaii</name>
    <dbReference type="NCBI Taxonomy" id="1010"/>
    <lineage>
        <taxon>Bacteria</taxon>
        <taxon>Pseudomonadati</taxon>
        <taxon>Bacteroidota</taxon>
        <taxon>Sphingobacteriia</taxon>
        <taxon>Sphingobacteriales</taxon>
        <taxon>Sphingobacteriaceae</taxon>
        <taxon>Sphingobacterium</taxon>
    </lineage>
</organism>
<evidence type="ECO:0000256" key="1">
    <source>
        <dbReference type="SAM" id="Phobius"/>
    </source>
</evidence>
<reference evidence="2 3" key="1">
    <citation type="submission" date="2017-06" db="EMBL/GenBank/DDBJ databases">
        <authorList>
            <consortium name="Pathogen Informatics"/>
        </authorList>
    </citation>
    <scope>NUCLEOTIDE SEQUENCE [LARGE SCALE GENOMIC DNA]</scope>
    <source>
        <strain evidence="2 3">NCTC12149</strain>
    </source>
</reference>
<feature type="transmembrane region" description="Helical" evidence="1">
    <location>
        <begin position="81"/>
        <end position="99"/>
    </location>
</feature>
<keyword evidence="1" id="KW-0472">Membrane</keyword>
<feature type="transmembrane region" description="Helical" evidence="1">
    <location>
        <begin position="7"/>
        <end position="25"/>
    </location>
</feature>
<keyword evidence="1" id="KW-1133">Transmembrane helix</keyword>
<dbReference type="EMBL" id="LT906468">
    <property type="protein sequence ID" value="SNV48806.1"/>
    <property type="molecule type" value="Genomic_DNA"/>
</dbReference>
<dbReference type="InterPro" id="IPR025058">
    <property type="entry name" value="DUF3995"/>
</dbReference>
<feature type="transmembrane region" description="Helical" evidence="1">
    <location>
        <begin position="119"/>
        <end position="137"/>
    </location>
</feature>